<name>A0A0B2X7T9_METAS</name>
<evidence type="ECO:0000313" key="2">
    <source>
        <dbReference type="Proteomes" id="UP000030816"/>
    </source>
</evidence>
<sequence length="166" mass="19769">MSLFNDKPEDTGPIVAPRKLLLWPSDWQDWYWELREHCRARKLWDDINPNLPEQETDSFPEPQRPTADEARALFNKYRHDIKNWTITEASKILDMDYDHDRADWIRKEDHVIAIRGWFSVSIERNLYMATCIELERKNPNYTIRQLVKALKAQLAPAQSSVQEKAF</sequence>
<dbReference type="HOGENOM" id="CLU_1603117_0_0_1"/>
<dbReference type="GeneID" id="63734807"/>
<dbReference type="OrthoDB" id="10562924at2759"/>
<organism evidence="1 2">
    <name type="scientific">Metarhizium album (strain ARSEF 1941)</name>
    <dbReference type="NCBI Taxonomy" id="1081103"/>
    <lineage>
        <taxon>Eukaryota</taxon>
        <taxon>Fungi</taxon>
        <taxon>Dikarya</taxon>
        <taxon>Ascomycota</taxon>
        <taxon>Pezizomycotina</taxon>
        <taxon>Sordariomycetes</taxon>
        <taxon>Hypocreomycetidae</taxon>
        <taxon>Hypocreales</taxon>
        <taxon>Clavicipitaceae</taxon>
        <taxon>Metarhizium</taxon>
    </lineage>
</organism>
<accession>A0A0B2X7T9</accession>
<proteinExistence type="predicted"/>
<protein>
    <submittedName>
        <fullName evidence="1">Uncharacterized protein</fullName>
    </submittedName>
</protein>
<evidence type="ECO:0000313" key="1">
    <source>
        <dbReference type="EMBL" id="KHO01351.1"/>
    </source>
</evidence>
<dbReference type="Proteomes" id="UP000030816">
    <property type="component" value="Unassembled WGS sequence"/>
</dbReference>
<keyword evidence="2" id="KW-1185">Reference proteome</keyword>
<dbReference type="AlphaFoldDB" id="A0A0B2X7T9"/>
<dbReference type="EMBL" id="AZHE01000001">
    <property type="protein sequence ID" value="KHO01351.1"/>
    <property type="molecule type" value="Genomic_DNA"/>
</dbReference>
<gene>
    <name evidence="1" type="ORF">MAM_00352</name>
</gene>
<reference evidence="1 2" key="1">
    <citation type="journal article" date="2014" name="Proc. Natl. Acad. Sci. U.S.A.">
        <title>Trajectory and genomic determinants of fungal-pathogen speciation and host adaptation.</title>
        <authorList>
            <person name="Hu X."/>
            <person name="Xiao G."/>
            <person name="Zheng P."/>
            <person name="Shang Y."/>
            <person name="Su Y."/>
            <person name="Zhang X."/>
            <person name="Liu X."/>
            <person name="Zhan S."/>
            <person name="St Leger R.J."/>
            <person name="Wang C."/>
        </authorList>
    </citation>
    <scope>NUCLEOTIDE SEQUENCE [LARGE SCALE GENOMIC DNA]</scope>
    <source>
        <strain evidence="1 2">ARSEF 1941</strain>
    </source>
</reference>
<dbReference type="RefSeq" id="XP_040682416.1">
    <property type="nucleotide sequence ID" value="XM_040819151.1"/>
</dbReference>
<comment type="caution">
    <text evidence="1">The sequence shown here is derived from an EMBL/GenBank/DDBJ whole genome shotgun (WGS) entry which is preliminary data.</text>
</comment>